<feature type="transmembrane region" description="Helical" evidence="1">
    <location>
        <begin position="31"/>
        <end position="54"/>
    </location>
</feature>
<proteinExistence type="predicted"/>
<name>A0A7T7CCN3_9BACI</name>
<feature type="transmembrane region" description="Helical" evidence="1">
    <location>
        <begin position="121"/>
        <end position="146"/>
    </location>
</feature>
<keyword evidence="1" id="KW-1133">Transmembrane helix</keyword>
<sequence>MIFVGGTIPFIEYMLAIPAGIIAGVPTIPVIIFGFAGNLIGVILLIWLFDYVLAIRRKRKNQNKPDMDNYTPKSKRAQKAKKLWDKYGIPGLTFFGTGLLSSHATALMACSFGGNRAYISIWMVISLAIWSIITGVAVHFGMDVFFR</sequence>
<feature type="transmembrane region" description="Helical" evidence="1">
    <location>
        <begin position="87"/>
        <end position="109"/>
    </location>
</feature>
<keyword evidence="3" id="KW-1185">Reference proteome</keyword>
<evidence type="ECO:0000313" key="2">
    <source>
        <dbReference type="EMBL" id="QQK77090.1"/>
    </source>
</evidence>
<organism evidence="2 3">
    <name type="scientific">Salicibibacter cibarius</name>
    <dbReference type="NCBI Taxonomy" id="2743000"/>
    <lineage>
        <taxon>Bacteria</taxon>
        <taxon>Bacillati</taxon>
        <taxon>Bacillota</taxon>
        <taxon>Bacilli</taxon>
        <taxon>Bacillales</taxon>
        <taxon>Bacillaceae</taxon>
        <taxon>Salicibibacter</taxon>
    </lineage>
</organism>
<dbReference type="Proteomes" id="UP000595823">
    <property type="component" value="Chromosome"/>
</dbReference>
<protein>
    <submittedName>
        <fullName evidence="2">Small multi-drug export protein</fullName>
    </submittedName>
</protein>
<dbReference type="EMBL" id="CP054705">
    <property type="protein sequence ID" value="QQK77090.1"/>
    <property type="molecule type" value="Genomic_DNA"/>
</dbReference>
<dbReference type="Pfam" id="PF06695">
    <property type="entry name" value="Sm_multidrug_ex"/>
    <property type="match status" value="1"/>
</dbReference>
<dbReference type="InterPro" id="IPR009577">
    <property type="entry name" value="Sm_multidrug_ex"/>
</dbReference>
<keyword evidence="1" id="KW-0812">Transmembrane</keyword>
<gene>
    <name evidence="2" type="ORF">HUG15_16910</name>
</gene>
<evidence type="ECO:0000256" key="1">
    <source>
        <dbReference type="SAM" id="Phobius"/>
    </source>
</evidence>
<keyword evidence="1" id="KW-0472">Membrane</keyword>
<dbReference type="AlphaFoldDB" id="A0A7T7CCN3"/>
<dbReference type="KEGG" id="scia:HUG15_16910"/>
<accession>A0A7T7CCN3</accession>
<evidence type="ECO:0000313" key="3">
    <source>
        <dbReference type="Proteomes" id="UP000595823"/>
    </source>
</evidence>
<reference evidence="2 3" key="1">
    <citation type="submission" date="2020-06" db="EMBL/GenBank/DDBJ databases">
        <title>Genomic analysis of Salicibibacter sp. NKC5-3.</title>
        <authorList>
            <person name="Oh Y.J."/>
        </authorList>
    </citation>
    <scope>NUCLEOTIDE SEQUENCE [LARGE SCALE GENOMIC DNA]</scope>
    <source>
        <strain evidence="2 3">NKC5-3</strain>
    </source>
</reference>